<accession>A0ABN9N271</accession>
<keyword evidence="2" id="KW-0812">Transmembrane</keyword>
<keyword evidence="4" id="KW-1185">Reference proteome</keyword>
<organism evidence="3 4">
    <name type="scientific">[Mycobacterium] burgundiense</name>
    <dbReference type="NCBI Taxonomy" id="3064286"/>
    <lineage>
        <taxon>Bacteria</taxon>
        <taxon>Bacillati</taxon>
        <taxon>Actinomycetota</taxon>
        <taxon>Actinomycetes</taxon>
        <taxon>Mycobacteriales</taxon>
        <taxon>Mycobacteriaceae</taxon>
        <taxon>Mycolicibacterium</taxon>
    </lineage>
</organism>
<dbReference type="Proteomes" id="UP001190465">
    <property type="component" value="Chromosome"/>
</dbReference>
<evidence type="ECO:0000256" key="1">
    <source>
        <dbReference type="SAM" id="MobiDB-lite"/>
    </source>
</evidence>
<protein>
    <submittedName>
        <fullName evidence="3">Uncharacterized protein</fullName>
    </submittedName>
</protein>
<keyword evidence="2" id="KW-1133">Transmembrane helix</keyword>
<evidence type="ECO:0000313" key="3">
    <source>
        <dbReference type="EMBL" id="CAJ1499222.1"/>
    </source>
</evidence>
<gene>
    <name evidence="3" type="ORF">MU0053_001358</name>
</gene>
<sequence>MKQQEMRFDDDLDRHMRDPASLNGGGSVIAALFAGALGEG</sequence>
<feature type="region of interest" description="Disordered" evidence="1">
    <location>
        <begin position="1"/>
        <end position="20"/>
    </location>
</feature>
<dbReference type="EMBL" id="OY726397">
    <property type="protein sequence ID" value="CAJ1499222.1"/>
    <property type="molecule type" value="Genomic_DNA"/>
</dbReference>
<proteinExistence type="predicted"/>
<evidence type="ECO:0000256" key="2">
    <source>
        <dbReference type="SAM" id="Phobius"/>
    </source>
</evidence>
<keyword evidence="2" id="KW-0472">Membrane</keyword>
<name>A0ABN9N271_9MYCO</name>
<feature type="transmembrane region" description="Helical" evidence="2">
    <location>
        <begin position="20"/>
        <end position="38"/>
    </location>
</feature>
<evidence type="ECO:0000313" key="4">
    <source>
        <dbReference type="Proteomes" id="UP001190465"/>
    </source>
</evidence>
<feature type="compositionally biased region" description="Basic and acidic residues" evidence="1">
    <location>
        <begin position="1"/>
        <end position="18"/>
    </location>
</feature>
<dbReference type="RefSeq" id="WP_308481609.1">
    <property type="nucleotide sequence ID" value="NZ_OY726397.1"/>
</dbReference>
<reference evidence="3 4" key="1">
    <citation type="submission" date="2023-08" db="EMBL/GenBank/DDBJ databases">
        <authorList>
            <person name="Folkvardsen B D."/>
            <person name="Norman A."/>
        </authorList>
    </citation>
    <scope>NUCLEOTIDE SEQUENCE [LARGE SCALE GENOMIC DNA]</scope>
    <source>
        <strain evidence="3 4">Mu0053</strain>
    </source>
</reference>